<evidence type="ECO:0000256" key="2">
    <source>
        <dbReference type="ARBA" id="ARBA00022553"/>
    </source>
</evidence>
<evidence type="ECO:0000313" key="4">
    <source>
        <dbReference type="EMBL" id="AXC10751.1"/>
    </source>
</evidence>
<gene>
    <name evidence="4" type="ORF">ACPOL_1403</name>
</gene>
<dbReference type="GO" id="GO:0000035">
    <property type="term" value="F:acyl binding"/>
    <property type="evidence" value="ECO:0007669"/>
    <property type="project" value="TreeGrafter"/>
</dbReference>
<organism evidence="4 5">
    <name type="scientific">Acidisarcina polymorpha</name>
    <dbReference type="NCBI Taxonomy" id="2211140"/>
    <lineage>
        <taxon>Bacteria</taxon>
        <taxon>Pseudomonadati</taxon>
        <taxon>Acidobacteriota</taxon>
        <taxon>Terriglobia</taxon>
        <taxon>Terriglobales</taxon>
        <taxon>Acidobacteriaceae</taxon>
        <taxon>Acidisarcina</taxon>
    </lineage>
</organism>
<sequence length="75" mass="8195">MESVILTYTVKDGPIKITEGTNLSENLGINSARMVDIVLDLEDKFKISIPDSDMEQMNTVGEIVTLIYSLCNGAS</sequence>
<dbReference type="KEGG" id="abas:ACPOL_1403"/>
<protein>
    <recommendedName>
        <fullName evidence="3">Carrier domain-containing protein</fullName>
    </recommendedName>
</protein>
<evidence type="ECO:0000256" key="1">
    <source>
        <dbReference type="ARBA" id="ARBA00022450"/>
    </source>
</evidence>
<accession>A0A2Z5FV65</accession>
<dbReference type="PROSITE" id="PS50075">
    <property type="entry name" value="CARRIER"/>
    <property type="match status" value="1"/>
</dbReference>
<dbReference type="Proteomes" id="UP000253606">
    <property type="component" value="Chromosome"/>
</dbReference>
<dbReference type="InterPro" id="IPR009081">
    <property type="entry name" value="PP-bd_ACP"/>
</dbReference>
<dbReference type="InterPro" id="IPR003231">
    <property type="entry name" value="ACP"/>
</dbReference>
<dbReference type="PANTHER" id="PTHR20863:SF76">
    <property type="entry name" value="CARRIER DOMAIN-CONTAINING PROTEIN"/>
    <property type="match status" value="1"/>
</dbReference>
<keyword evidence="2" id="KW-0597">Phosphoprotein</keyword>
<name>A0A2Z5FV65_9BACT</name>
<dbReference type="Gene3D" id="1.10.1200.10">
    <property type="entry name" value="ACP-like"/>
    <property type="match status" value="1"/>
</dbReference>
<keyword evidence="5" id="KW-1185">Reference proteome</keyword>
<evidence type="ECO:0000259" key="3">
    <source>
        <dbReference type="PROSITE" id="PS50075"/>
    </source>
</evidence>
<dbReference type="GO" id="GO:0005829">
    <property type="term" value="C:cytosol"/>
    <property type="evidence" value="ECO:0007669"/>
    <property type="project" value="TreeGrafter"/>
</dbReference>
<dbReference type="GO" id="GO:0009245">
    <property type="term" value="P:lipid A biosynthetic process"/>
    <property type="evidence" value="ECO:0007669"/>
    <property type="project" value="TreeGrafter"/>
</dbReference>
<reference evidence="4 5" key="1">
    <citation type="journal article" date="2018" name="Front. Microbiol.">
        <title>Hydrolytic Capabilities as a Key to Environmental Success: Chitinolytic and Cellulolytic Acidobacteria From Acidic Sub-arctic Soils and Boreal Peatlands.</title>
        <authorList>
            <person name="Belova S.E."/>
            <person name="Ravin N.V."/>
            <person name="Pankratov T.A."/>
            <person name="Rakitin A.L."/>
            <person name="Ivanova A.A."/>
            <person name="Beletsky A.V."/>
            <person name="Mardanov A.V."/>
            <person name="Sinninghe Damste J.S."/>
            <person name="Dedysh S.N."/>
        </authorList>
    </citation>
    <scope>NUCLEOTIDE SEQUENCE [LARGE SCALE GENOMIC DNA]</scope>
    <source>
        <strain evidence="4 5">SBC82</strain>
    </source>
</reference>
<dbReference type="SUPFAM" id="SSF47336">
    <property type="entry name" value="ACP-like"/>
    <property type="match status" value="1"/>
</dbReference>
<proteinExistence type="predicted"/>
<feature type="domain" description="Carrier" evidence="3">
    <location>
        <begin position="1"/>
        <end position="71"/>
    </location>
</feature>
<dbReference type="GO" id="GO:0016020">
    <property type="term" value="C:membrane"/>
    <property type="evidence" value="ECO:0007669"/>
    <property type="project" value="GOC"/>
</dbReference>
<evidence type="ECO:0000313" key="5">
    <source>
        <dbReference type="Proteomes" id="UP000253606"/>
    </source>
</evidence>
<dbReference type="InterPro" id="IPR036736">
    <property type="entry name" value="ACP-like_sf"/>
</dbReference>
<dbReference type="GO" id="GO:0000036">
    <property type="term" value="F:acyl carrier activity"/>
    <property type="evidence" value="ECO:0007669"/>
    <property type="project" value="TreeGrafter"/>
</dbReference>
<dbReference type="PANTHER" id="PTHR20863">
    <property type="entry name" value="ACYL CARRIER PROTEIN"/>
    <property type="match status" value="1"/>
</dbReference>
<dbReference type="AlphaFoldDB" id="A0A2Z5FV65"/>
<dbReference type="Pfam" id="PF00550">
    <property type="entry name" value="PP-binding"/>
    <property type="match status" value="1"/>
</dbReference>
<keyword evidence="1" id="KW-0596">Phosphopantetheine</keyword>
<dbReference type="EMBL" id="CP030840">
    <property type="protein sequence ID" value="AXC10751.1"/>
    <property type="molecule type" value="Genomic_DNA"/>
</dbReference>